<evidence type="ECO:0000313" key="6">
    <source>
        <dbReference type="EMBL" id="MEA5260010.1"/>
    </source>
</evidence>
<keyword evidence="7" id="KW-1185">Reference proteome</keyword>
<organism evidence="6 7">
    <name type="scientific">Arcicella aquatica</name>
    <dbReference type="NCBI Taxonomy" id="217141"/>
    <lineage>
        <taxon>Bacteria</taxon>
        <taxon>Pseudomonadati</taxon>
        <taxon>Bacteroidota</taxon>
        <taxon>Cytophagia</taxon>
        <taxon>Cytophagales</taxon>
        <taxon>Flectobacillaceae</taxon>
        <taxon>Arcicella</taxon>
    </lineage>
</organism>
<dbReference type="PANTHER" id="PTHR40980:SF4">
    <property type="entry name" value="TONB-DEPENDENT RECEPTOR-LIKE BETA-BARREL DOMAIN-CONTAINING PROTEIN"/>
    <property type="match status" value="1"/>
</dbReference>
<name>A0ABU5QSD2_9BACT</name>
<keyword evidence="3" id="KW-0998">Cell outer membrane</keyword>
<dbReference type="InterPro" id="IPR008969">
    <property type="entry name" value="CarboxyPept-like_regulatory"/>
</dbReference>
<evidence type="ECO:0000256" key="2">
    <source>
        <dbReference type="ARBA" id="ARBA00023136"/>
    </source>
</evidence>
<evidence type="ECO:0000256" key="4">
    <source>
        <dbReference type="SAM" id="SignalP"/>
    </source>
</evidence>
<proteinExistence type="predicted"/>
<dbReference type="Proteomes" id="UP001304671">
    <property type="component" value="Unassembled WGS sequence"/>
</dbReference>
<accession>A0ABU5QSD2</accession>
<dbReference type="InterPro" id="IPR041700">
    <property type="entry name" value="OMP_b-brl_3"/>
</dbReference>
<dbReference type="SUPFAM" id="SSF49464">
    <property type="entry name" value="Carboxypeptidase regulatory domain-like"/>
    <property type="match status" value="1"/>
</dbReference>
<feature type="chain" id="PRO_5047180578" evidence="4">
    <location>
        <begin position="23"/>
        <end position="804"/>
    </location>
</feature>
<dbReference type="PANTHER" id="PTHR40980">
    <property type="entry name" value="PLUG DOMAIN-CONTAINING PROTEIN"/>
    <property type="match status" value="1"/>
</dbReference>
<dbReference type="Pfam" id="PF14905">
    <property type="entry name" value="OMP_b-brl_3"/>
    <property type="match status" value="1"/>
</dbReference>
<keyword evidence="2" id="KW-0472">Membrane</keyword>
<dbReference type="Gene3D" id="2.40.170.20">
    <property type="entry name" value="TonB-dependent receptor, beta-barrel domain"/>
    <property type="match status" value="1"/>
</dbReference>
<gene>
    <name evidence="6" type="ORF">VB264_19590</name>
</gene>
<evidence type="ECO:0000256" key="1">
    <source>
        <dbReference type="ARBA" id="ARBA00004442"/>
    </source>
</evidence>
<dbReference type="Pfam" id="PF13715">
    <property type="entry name" value="CarbopepD_reg_2"/>
    <property type="match status" value="1"/>
</dbReference>
<protein>
    <submittedName>
        <fullName evidence="6">Outer membrane beta-barrel family protein</fullName>
    </submittedName>
</protein>
<dbReference type="InterPro" id="IPR036942">
    <property type="entry name" value="Beta-barrel_TonB_sf"/>
</dbReference>
<keyword evidence="4" id="KW-0732">Signal</keyword>
<dbReference type="Gene3D" id="2.60.40.1120">
    <property type="entry name" value="Carboxypeptidase-like, regulatory domain"/>
    <property type="match status" value="1"/>
</dbReference>
<feature type="signal peptide" evidence="4">
    <location>
        <begin position="1"/>
        <end position="22"/>
    </location>
</feature>
<evidence type="ECO:0000313" key="7">
    <source>
        <dbReference type="Proteomes" id="UP001304671"/>
    </source>
</evidence>
<reference evidence="6 7" key="1">
    <citation type="submission" date="2023-12" db="EMBL/GenBank/DDBJ databases">
        <title>Novel species of the genus Arcicella isolated from rivers.</title>
        <authorList>
            <person name="Lu H."/>
        </authorList>
    </citation>
    <scope>NUCLEOTIDE SEQUENCE [LARGE SCALE GENOMIC DNA]</scope>
    <source>
        <strain evidence="6 7">LMG 21963</strain>
    </source>
</reference>
<sequence>MKLKFVTFLVACLFIASISLTAQTISGKISDATQKPLEGASVYLMQDAILVKTALADAEGRFLFDKLKEGNYRINITMIGFASYKSELLKPDAVVTIVLQPVSKELNEVVVTTKKQFVEQKIDRTVINVDALISNAGSTALDVLEKSPGVTVEQNGVISLKGKGGVKIFIDDKPTYLSGADLENYLRSLSSATVDQIELMSNPPAKYDAAGNGGVINIRLKRNKAKGFNGGINVSYIQGKYSKTNNGLNFTYRNNNINVFGNVSFNVANGFSDLDINRHFFDEDGHPTSDFLQNSFIRRISTSNNVKLGFDYYLGKKDIFGMVINGLSNVGDVNTLNKSRLFNVSGILDSTIVAVNKENRNFKNGGINFNYRHQYNDKGRELTADLDYLRYQTRSKQSFDNTGYLLDNSVSSHDLLTGNLPSNINIWSAKTDYTHPLSNGVKLETGLKSSFTETDNIADYFYTVDNVTTPDYNKTNHFIYKEQINAGYLNASKDWKRFAVQLGLRFENTVSNGHQLGNIQKPDSTFKRNYNGLFPTFYIQYKLDTAGNQTIGFDYGRRIDRPYYEDLNPFLSPLDKFTYYTGNPFLRPSYTDNLELTHTWKNITTTLSYNKTKDDVNETIEIVNGIYYSRPGNLGTVTVKGISVDGSFDLTKWLNFHLFVRATNIHTNSTFYTGALNTQGTFYFIRPILQFKLQKGWTAQLDGSYQSKVTNAQFIASSRGRVNMAVTKKLSPSATLSLVGNDLFYTFRNAGEINNLANTKANYLNLSDTRTVVLSFNYRFGKAISNLRKHNANGAESEQNRVKN</sequence>
<comment type="subcellular location">
    <subcellularLocation>
        <location evidence="1">Cell outer membrane</location>
    </subcellularLocation>
</comment>
<evidence type="ECO:0000256" key="3">
    <source>
        <dbReference type="ARBA" id="ARBA00023237"/>
    </source>
</evidence>
<dbReference type="EMBL" id="JAYFUL010000042">
    <property type="protein sequence ID" value="MEA5260010.1"/>
    <property type="molecule type" value="Genomic_DNA"/>
</dbReference>
<dbReference type="SUPFAM" id="SSF56935">
    <property type="entry name" value="Porins"/>
    <property type="match status" value="1"/>
</dbReference>
<dbReference type="RefSeq" id="WP_323252129.1">
    <property type="nucleotide sequence ID" value="NZ_JAYFUL010000042.1"/>
</dbReference>
<comment type="caution">
    <text evidence="6">The sequence shown here is derived from an EMBL/GenBank/DDBJ whole genome shotgun (WGS) entry which is preliminary data.</text>
</comment>
<evidence type="ECO:0000259" key="5">
    <source>
        <dbReference type="Pfam" id="PF14905"/>
    </source>
</evidence>
<feature type="domain" description="Outer membrane protein beta-barrel" evidence="5">
    <location>
        <begin position="373"/>
        <end position="778"/>
    </location>
</feature>